<evidence type="ECO:0000256" key="3">
    <source>
        <dbReference type="SAM" id="MobiDB-lite"/>
    </source>
</evidence>
<keyword evidence="1" id="KW-0863">Zinc-finger</keyword>
<dbReference type="Pfam" id="PF14223">
    <property type="entry name" value="Retrotran_gag_2"/>
    <property type="match status" value="1"/>
</dbReference>
<dbReference type="AlphaFoldDB" id="A0AB40BN89"/>
<dbReference type="GeneID" id="120264988"/>
<gene>
    <name evidence="6" type="primary">LOC120264988</name>
</gene>
<protein>
    <submittedName>
        <fullName evidence="6">Uncharacterized protein LOC120264988</fullName>
    </submittedName>
</protein>
<evidence type="ECO:0000313" key="5">
    <source>
        <dbReference type="Proteomes" id="UP001515500"/>
    </source>
</evidence>
<evidence type="ECO:0000256" key="2">
    <source>
        <dbReference type="SAM" id="Coils"/>
    </source>
</evidence>
<accession>A0AB40BN89</accession>
<dbReference type="InterPro" id="IPR054722">
    <property type="entry name" value="PolX-like_BBD"/>
</dbReference>
<keyword evidence="5" id="KW-1185">Reference proteome</keyword>
<proteinExistence type="predicted"/>
<keyword evidence="1" id="KW-0862">Zinc</keyword>
<dbReference type="PANTHER" id="PTHR35317">
    <property type="entry name" value="OS04G0629600 PROTEIN"/>
    <property type="match status" value="1"/>
</dbReference>
<keyword evidence="2" id="KW-0175">Coiled coil</keyword>
<feature type="region of interest" description="Disordered" evidence="3">
    <location>
        <begin position="104"/>
        <end position="156"/>
    </location>
</feature>
<feature type="coiled-coil region" evidence="2">
    <location>
        <begin position="63"/>
        <end position="90"/>
    </location>
</feature>
<dbReference type="GO" id="GO:0008270">
    <property type="term" value="F:zinc ion binding"/>
    <property type="evidence" value="ECO:0007669"/>
    <property type="project" value="UniProtKB-KW"/>
</dbReference>
<dbReference type="SUPFAM" id="SSF57756">
    <property type="entry name" value="Retrovirus zinc finger-like domains"/>
    <property type="match status" value="1"/>
</dbReference>
<evidence type="ECO:0000256" key="1">
    <source>
        <dbReference type="PROSITE-ProRule" id="PRU00047"/>
    </source>
</evidence>
<feature type="domain" description="CCHC-type" evidence="4">
    <location>
        <begin position="164"/>
        <end position="178"/>
    </location>
</feature>
<keyword evidence="1" id="KW-0479">Metal-binding</keyword>
<dbReference type="PROSITE" id="PS50158">
    <property type="entry name" value="ZF_CCHC"/>
    <property type="match status" value="1"/>
</dbReference>
<organism evidence="5 6">
    <name type="scientific">Dioscorea cayennensis subsp. rotundata</name>
    <name type="common">White Guinea yam</name>
    <name type="synonym">Dioscorea rotundata</name>
    <dbReference type="NCBI Taxonomy" id="55577"/>
    <lineage>
        <taxon>Eukaryota</taxon>
        <taxon>Viridiplantae</taxon>
        <taxon>Streptophyta</taxon>
        <taxon>Embryophyta</taxon>
        <taxon>Tracheophyta</taxon>
        <taxon>Spermatophyta</taxon>
        <taxon>Magnoliopsida</taxon>
        <taxon>Liliopsida</taxon>
        <taxon>Dioscoreales</taxon>
        <taxon>Dioscoreaceae</taxon>
        <taxon>Dioscorea</taxon>
    </lineage>
</organism>
<name>A0AB40BN89_DIOCR</name>
<evidence type="ECO:0000259" key="4">
    <source>
        <dbReference type="PROSITE" id="PS50158"/>
    </source>
</evidence>
<dbReference type="Proteomes" id="UP001515500">
    <property type="component" value="Chromosome 7"/>
</dbReference>
<dbReference type="GO" id="GO:0003676">
    <property type="term" value="F:nucleic acid binding"/>
    <property type="evidence" value="ECO:0007669"/>
    <property type="project" value="InterPro"/>
</dbReference>
<sequence>MKENETVDEFAGKLSTISSKFSILGDTLEDSTLVKKLLDSVPDKYFPVVAGIEQFYDLDTMAFEEAVGRLKAFEERAVRLRNNASNTDGQLLLTQAEWQARQRGTITDTSSGGRGRGFRNPDHGRGHGRWRGRGHSGYSAPRQENTGGSTSGAVNGTRDKSHIKCFKCERMGHYASECHGKRHDDEAHLTRTVDEEPALLLTMSQGGCALGRGVAGMLHCSTKKDHRRDRHHDTKKEENEDLWYLDNGASNHMTGHRAKFQELNEAVTGRVKLGDGSTVQIMDKGTVMFACKNGDQKALHEVYYIPKLCNNIISLGQMTEDGNEVLMAGDTAKVFDKSGKLLMSVKRTQHRRQKHQVCLHHH</sequence>
<evidence type="ECO:0000313" key="6">
    <source>
        <dbReference type="RefSeq" id="XP_039128858.1"/>
    </source>
</evidence>
<reference evidence="6" key="1">
    <citation type="submission" date="2025-08" db="UniProtKB">
        <authorList>
            <consortium name="RefSeq"/>
        </authorList>
    </citation>
    <scope>IDENTIFICATION</scope>
</reference>
<dbReference type="RefSeq" id="XP_039128858.1">
    <property type="nucleotide sequence ID" value="XM_039272924.1"/>
</dbReference>
<dbReference type="InterPro" id="IPR001878">
    <property type="entry name" value="Znf_CCHC"/>
</dbReference>
<feature type="compositionally biased region" description="Polar residues" evidence="3">
    <location>
        <begin position="142"/>
        <end position="154"/>
    </location>
</feature>
<dbReference type="PANTHER" id="PTHR35317:SF38">
    <property type="entry name" value="RNA-DIRECTED DNA POLYMERASE"/>
    <property type="match status" value="1"/>
</dbReference>
<dbReference type="Pfam" id="PF22936">
    <property type="entry name" value="Pol_BBD"/>
    <property type="match status" value="1"/>
</dbReference>
<dbReference type="InterPro" id="IPR036875">
    <property type="entry name" value="Znf_CCHC_sf"/>
</dbReference>